<proteinExistence type="predicted"/>
<keyword evidence="2" id="KW-1185">Reference proteome</keyword>
<evidence type="ECO:0000313" key="2">
    <source>
        <dbReference type="Proteomes" id="UP001469553"/>
    </source>
</evidence>
<sequence length="105" mass="11840">MTICVCKGMQMENTTTTMHVLRGFLVHPQSQSEETKPHHIILIQLSLFPSRAKQELKVGWQIKINAGKQTKQENINNGKIVEIEPTDTGCYYRTSLFASMSTLCG</sequence>
<evidence type="ECO:0000313" key="1">
    <source>
        <dbReference type="EMBL" id="MEQ2285471.1"/>
    </source>
</evidence>
<protein>
    <submittedName>
        <fullName evidence="1">Uncharacterized protein</fullName>
    </submittedName>
</protein>
<accession>A0ABV0XVH4</accession>
<gene>
    <name evidence="1" type="ORF">AMECASPLE_032126</name>
</gene>
<name>A0ABV0XVH4_9TELE</name>
<organism evidence="1 2">
    <name type="scientific">Ameca splendens</name>
    <dbReference type="NCBI Taxonomy" id="208324"/>
    <lineage>
        <taxon>Eukaryota</taxon>
        <taxon>Metazoa</taxon>
        <taxon>Chordata</taxon>
        <taxon>Craniata</taxon>
        <taxon>Vertebrata</taxon>
        <taxon>Euteleostomi</taxon>
        <taxon>Actinopterygii</taxon>
        <taxon>Neopterygii</taxon>
        <taxon>Teleostei</taxon>
        <taxon>Neoteleostei</taxon>
        <taxon>Acanthomorphata</taxon>
        <taxon>Ovalentaria</taxon>
        <taxon>Atherinomorphae</taxon>
        <taxon>Cyprinodontiformes</taxon>
        <taxon>Goodeidae</taxon>
        <taxon>Ameca</taxon>
    </lineage>
</organism>
<reference evidence="1 2" key="1">
    <citation type="submission" date="2021-06" db="EMBL/GenBank/DDBJ databases">
        <authorList>
            <person name="Palmer J.M."/>
        </authorList>
    </citation>
    <scope>NUCLEOTIDE SEQUENCE [LARGE SCALE GENOMIC DNA]</scope>
    <source>
        <strain evidence="1 2">AS_MEX2019</strain>
        <tissue evidence="1">Muscle</tissue>
    </source>
</reference>
<dbReference type="Proteomes" id="UP001469553">
    <property type="component" value="Unassembled WGS sequence"/>
</dbReference>
<dbReference type="EMBL" id="JAHRIP010013512">
    <property type="protein sequence ID" value="MEQ2285471.1"/>
    <property type="molecule type" value="Genomic_DNA"/>
</dbReference>
<comment type="caution">
    <text evidence="1">The sequence shown here is derived from an EMBL/GenBank/DDBJ whole genome shotgun (WGS) entry which is preliminary data.</text>
</comment>